<accession>A0A4U1BC16</accession>
<dbReference type="OrthoDB" id="8455288at2"/>
<comment type="caution">
    <text evidence="1">The sequence shown here is derived from an EMBL/GenBank/DDBJ whole genome shotgun (WGS) entry which is preliminary data.</text>
</comment>
<dbReference type="RefSeq" id="WP_136854163.1">
    <property type="nucleotide sequence ID" value="NZ_SWCI01000013.1"/>
</dbReference>
<dbReference type="EMBL" id="SWCI01000013">
    <property type="protein sequence ID" value="TKB47571.1"/>
    <property type="molecule type" value="Genomic_DNA"/>
</dbReference>
<dbReference type="Pfam" id="PF05930">
    <property type="entry name" value="Phage_AlpA"/>
    <property type="match status" value="1"/>
</dbReference>
<dbReference type="InterPro" id="IPR010260">
    <property type="entry name" value="AlpA"/>
</dbReference>
<dbReference type="Proteomes" id="UP000305674">
    <property type="component" value="Unassembled WGS sequence"/>
</dbReference>
<evidence type="ECO:0000313" key="2">
    <source>
        <dbReference type="Proteomes" id="UP000305674"/>
    </source>
</evidence>
<dbReference type="AlphaFoldDB" id="A0A4U1BC16"/>
<reference evidence="1 2" key="1">
    <citation type="submission" date="2019-04" db="EMBL/GenBank/DDBJ databases">
        <authorList>
            <person name="Hwang J.C."/>
        </authorList>
    </citation>
    <scope>NUCLEOTIDE SEQUENCE [LARGE SCALE GENOMIC DNA]</scope>
    <source>
        <strain evidence="1 2">IMCC35001</strain>
    </source>
</reference>
<protein>
    <submittedName>
        <fullName evidence="1">AlpA family phage regulatory protein</fullName>
    </submittedName>
</protein>
<evidence type="ECO:0000313" key="1">
    <source>
        <dbReference type="EMBL" id="TKB47571.1"/>
    </source>
</evidence>
<name>A0A4U1BC16_9GAMM</name>
<organism evidence="1 2">
    <name type="scientific">Ferrimonas sediminicola</name>
    <dbReference type="NCBI Taxonomy" id="2569538"/>
    <lineage>
        <taxon>Bacteria</taxon>
        <taxon>Pseudomonadati</taxon>
        <taxon>Pseudomonadota</taxon>
        <taxon>Gammaproteobacteria</taxon>
        <taxon>Alteromonadales</taxon>
        <taxon>Ferrimonadaceae</taxon>
        <taxon>Ferrimonas</taxon>
    </lineage>
</organism>
<gene>
    <name evidence="1" type="ORF">FCL40_15260</name>
</gene>
<sequence length="74" mass="8781">MYEQQTSFVDRLVREKERKEITSVSRTTAWQLEKLGLYPKRRKLHPTSDAVCWLLSELLEWVQAREIADGGHHE</sequence>
<proteinExistence type="predicted"/>
<keyword evidence="2" id="KW-1185">Reference proteome</keyword>